<evidence type="ECO:0000313" key="1">
    <source>
        <dbReference type="EMBL" id="KAJ3480247.1"/>
    </source>
</evidence>
<dbReference type="EMBL" id="JANAWD010000386">
    <property type="protein sequence ID" value="KAJ3480247.1"/>
    <property type="molecule type" value="Genomic_DNA"/>
</dbReference>
<organism evidence="1 2">
    <name type="scientific">Meripilus lineatus</name>
    <dbReference type="NCBI Taxonomy" id="2056292"/>
    <lineage>
        <taxon>Eukaryota</taxon>
        <taxon>Fungi</taxon>
        <taxon>Dikarya</taxon>
        <taxon>Basidiomycota</taxon>
        <taxon>Agaricomycotina</taxon>
        <taxon>Agaricomycetes</taxon>
        <taxon>Polyporales</taxon>
        <taxon>Meripilaceae</taxon>
        <taxon>Meripilus</taxon>
    </lineage>
</organism>
<reference evidence="1" key="1">
    <citation type="submission" date="2022-07" db="EMBL/GenBank/DDBJ databases">
        <title>Genome Sequence of Physisporinus lineatus.</title>
        <authorList>
            <person name="Buettner E."/>
        </authorList>
    </citation>
    <scope>NUCLEOTIDE SEQUENCE</scope>
    <source>
        <strain evidence="1">VT162</strain>
    </source>
</reference>
<comment type="caution">
    <text evidence="1">The sequence shown here is derived from an EMBL/GenBank/DDBJ whole genome shotgun (WGS) entry which is preliminary data.</text>
</comment>
<sequence length="370" mass="42244">MEFRVVDFNQVGWEGMVCEVWKFPKPRLAQLLGAEDRGVTLPPDFYESFRIVMPPLPGGDTRAPHSPVVSHGDIDSRRVSTIFWTTHSENLDWNLDEHDRPSLHLLGPTTQSFYVHEQPTHIRDYDVVTGPSEPSLHPEIPLPVWYDETRGLPNLPQETMPLYDNSFLAHKYSNGVFLFGAPSRMGLEKPPALAVFPPIEHLDRLQLHDPPFVGVGDARHVDRSSEGYISYSRDRGVRLHARYYPMIFPQIPEAMLSVEPDQEIWKPESLIGLWYGAYEVYGSEVLFLDWDAITNEVKAWKVTGDINVPRGAVSWSFQTSARVDLDDHAWEVFSQLGHISRDVRAYRGIGVVGGRGYMFVMSIFYMLLLH</sequence>
<dbReference type="AlphaFoldDB" id="A0AAD5UX97"/>
<protein>
    <submittedName>
        <fullName evidence="1">Uncharacterized protein</fullName>
    </submittedName>
</protein>
<accession>A0AAD5UX97</accession>
<proteinExistence type="predicted"/>
<dbReference type="Pfam" id="PF12014">
    <property type="entry name" value="Cyclin_D1_bind"/>
    <property type="match status" value="1"/>
</dbReference>
<name>A0AAD5UX97_9APHY</name>
<keyword evidence="2" id="KW-1185">Reference proteome</keyword>
<dbReference type="Proteomes" id="UP001212997">
    <property type="component" value="Unassembled WGS sequence"/>
</dbReference>
<gene>
    <name evidence="1" type="ORF">NLI96_g8487</name>
</gene>
<evidence type="ECO:0000313" key="2">
    <source>
        <dbReference type="Proteomes" id="UP001212997"/>
    </source>
</evidence>